<protein>
    <submittedName>
        <fullName evidence="1">Uncharacterized protein</fullName>
    </submittedName>
</protein>
<name>A0A6G9AWQ0_9BACT</name>
<dbReference type="Proteomes" id="UP000501802">
    <property type="component" value="Chromosome"/>
</dbReference>
<reference evidence="1 2" key="1">
    <citation type="submission" date="2020-03" db="EMBL/GenBank/DDBJ databases">
        <authorList>
            <person name="Kim M.K."/>
        </authorList>
    </citation>
    <scope>NUCLEOTIDE SEQUENCE [LARGE SCALE GENOMIC DNA]</scope>
    <source>
        <strain evidence="1 2">BT328</strain>
    </source>
</reference>
<dbReference type="KEGG" id="spib:G8759_31215"/>
<proteinExistence type="predicted"/>
<keyword evidence="2" id="KW-1185">Reference proteome</keyword>
<dbReference type="RefSeq" id="WP_167217019.1">
    <property type="nucleotide sequence ID" value="NZ_CP050063.1"/>
</dbReference>
<accession>A0A6G9AWQ0</accession>
<dbReference type="EMBL" id="CP050063">
    <property type="protein sequence ID" value="QIP16794.1"/>
    <property type="molecule type" value="Genomic_DNA"/>
</dbReference>
<dbReference type="AlphaFoldDB" id="A0A6G9AWQ0"/>
<gene>
    <name evidence="1" type="ORF">G8759_31215</name>
</gene>
<evidence type="ECO:0000313" key="1">
    <source>
        <dbReference type="EMBL" id="QIP16794.1"/>
    </source>
</evidence>
<sequence length="91" mass="10287">MAHPCCICGEECYCHGDIDDCIVSLTPAGCISCGCTEDETYSNDEWDDDRPDPNLDTHCPVCNREYDAIDYEFQICHICKYENTYGNANET</sequence>
<organism evidence="1 2">
    <name type="scientific">Spirosoma aureum</name>
    <dbReference type="NCBI Taxonomy" id="2692134"/>
    <lineage>
        <taxon>Bacteria</taxon>
        <taxon>Pseudomonadati</taxon>
        <taxon>Bacteroidota</taxon>
        <taxon>Cytophagia</taxon>
        <taxon>Cytophagales</taxon>
        <taxon>Cytophagaceae</taxon>
        <taxon>Spirosoma</taxon>
    </lineage>
</organism>
<evidence type="ECO:0000313" key="2">
    <source>
        <dbReference type="Proteomes" id="UP000501802"/>
    </source>
</evidence>